<proteinExistence type="predicted"/>
<dbReference type="SUPFAM" id="SSF54631">
    <property type="entry name" value="CBS-domain pair"/>
    <property type="match status" value="2"/>
</dbReference>
<dbReference type="PROSITE" id="PS51371">
    <property type="entry name" value="CBS"/>
    <property type="match status" value="1"/>
</dbReference>
<comment type="caution">
    <text evidence="5">The sequence shown here is derived from an EMBL/GenBank/DDBJ whole genome shotgun (WGS) entry which is preliminary data.</text>
</comment>
<keyword evidence="2 3" id="KW-0129">CBS domain</keyword>
<dbReference type="PANTHER" id="PTHR13780:SF128">
    <property type="entry name" value="CBS DOMAIN-CONTAINING PROTEIN"/>
    <property type="match status" value="1"/>
</dbReference>
<evidence type="ECO:0000256" key="2">
    <source>
        <dbReference type="ARBA" id="ARBA00023122"/>
    </source>
</evidence>
<reference evidence="5" key="1">
    <citation type="journal article" date="2022" name="IScience">
        <title>Evolution of zygomycete secretomes and the origins of terrestrial fungal ecologies.</title>
        <authorList>
            <person name="Chang Y."/>
            <person name="Wang Y."/>
            <person name="Mondo S."/>
            <person name="Ahrendt S."/>
            <person name="Andreopoulos W."/>
            <person name="Barry K."/>
            <person name="Beard J."/>
            <person name="Benny G.L."/>
            <person name="Blankenship S."/>
            <person name="Bonito G."/>
            <person name="Cuomo C."/>
            <person name="Desiro A."/>
            <person name="Gervers K.A."/>
            <person name="Hundley H."/>
            <person name="Kuo A."/>
            <person name="LaButti K."/>
            <person name="Lang B.F."/>
            <person name="Lipzen A."/>
            <person name="O'Donnell K."/>
            <person name="Pangilinan J."/>
            <person name="Reynolds N."/>
            <person name="Sandor L."/>
            <person name="Smith M.E."/>
            <person name="Tsang A."/>
            <person name="Grigoriev I.V."/>
            <person name="Stajich J.E."/>
            <person name="Spatafora J.W."/>
        </authorList>
    </citation>
    <scope>NUCLEOTIDE SEQUENCE</scope>
    <source>
        <strain evidence="5">RSA 2281</strain>
    </source>
</reference>
<evidence type="ECO:0000259" key="4">
    <source>
        <dbReference type="PROSITE" id="PS51371"/>
    </source>
</evidence>
<dbReference type="SMART" id="SM00116">
    <property type="entry name" value="CBS"/>
    <property type="match status" value="3"/>
</dbReference>
<accession>A0AAD5JVZ8</accession>
<name>A0AAD5JVZ8_9FUNG</name>
<gene>
    <name evidence="5" type="ORF">BDA99DRAFT_566667</name>
</gene>
<keyword evidence="6" id="KW-1185">Reference proteome</keyword>
<evidence type="ECO:0000313" key="5">
    <source>
        <dbReference type="EMBL" id="KAI9243444.1"/>
    </source>
</evidence>
<dbReference type="Gene3D" id="3.10.580.10">
    <property type="entry name" value="CBS-domain"/>
    <property type="match status" value="2"/>
</dbReference>
<sequence length="319" mass="35713">MTTLTNSMNGLPRRNSVQRAFIASKTVANVLAQVKPASTRQLVDLPSTATMEEAFDVLLAEDILSVPVYQLDSDQHTKKYLTIVSVLDLLKLLNDNTDKSVLLKPLAEAAGRTAESSQLVSVRPTDSLEYVMELFSTHTAHRVLVLQDTTPILLSQMDIVKYLQAHNHALGPILDLTTPTIVDHAKQRRHAEHPLVSLNYRRTAMDAFLQLAQSRVGAMAIVDDEDDMVGELSPENLRGLNRDRYDALQKPVVMYLKESQGDLYPPLTCHDRFTLSQLMTAFVLRKAHRLWWIDEQGHVKGVITLSDFLGTFLDTSISL</sequence>
<dbReference type="AlphaFoldDB" id="A0AAD5JVZ8"/>
<dbReference type="PANTHER" id="PTHR13780">
    <property type="entry name" value="AMP-ACTIVATED PROTEIN KINASE, GAMMA REGULATORY SUBUNIT"/>
    <property type="match status" value="1"/>
</dbReference>
<protein>
    <recommendedName>
        <fullName evidence="4">CBS domain-containing protein</fullName>
    </recommendedName>
</protein>
<reference evidence="5" key="2">
    <citation type="submission" date="2023-02" db="EMBL/GenBank/DDBJ databases">
        <authorList>
            <consortium name="DOE Joint Genome Institute"/>
            <person name="Mondo S.J."/>
            <person name="Chang Y."/>
            <person name="Wang Y."/>
            <person name="Ahrendt S."/>
            <person name="Andreopoulos W."/>
            <person name="Barry K."/>
            <person name="Beard J."/>
            <person name="Benny G.L."/>
            <person name="Blankenship S."/>
            <person name="Bonito G."/>
            <person name="Cuomo C."/>
            <person name="Desiro A."/>
            <person name="Gervers K.A."/>
            <person name="Hundley H."/>
            <person name="Kuo A."/>
            <person name="LaButti K."/>
            <person name="Lang B.F."/>
            <person name="Lipzen A."/>
            <person name="O'Donnell K."/>
            <person name="Pangilinan J."/>
            <person name="Reynolds N."/>
            <person name="Sandor L."/>
            <person name="Smith M.W."/>
            <person name="Tsang A."/>
            <person name="Grigoriev I.V."/>
            <person name="Stajich J.E."/>
            <person name="Spatafora J.W."/>
        </authorList>
    </citation>
    <scope>NUCLEOTIDE SEQUENCE</scope>
    <source>
        <strain evidence="5">RSA 2281</strain>
    </source>
</reference>
<feature type="domain" description="CBS" evidence="4">
    <location>
        <begin position="38"/>
        <end position="99"/>
    </location>
</feature>
<dbReference type="InterPro" id="IPR046342">
    <property type="entry name" value="CBS_dom_sf"/>
</dbReference>
<evidence type="ECO:0000256" key="1">
    <source>
        <dbReference type="ARBA" id="ARBA00022737"/>
    </source>
</evidence>
<dbReference type="EMBL" id="JAIXMP010000072">
    <property type="protein sequence ID" value="KAI9243444.1"/>
    <property type="molecule type" value="Genomic_DNA"/>
</dbReference>
<dbReference type="InterPro" id="IPR050511">
    <property type="entry name" value="AMPK_gamma/SDS23_families"/>
</dbReference>
<keyword evidence="1" id="KW-0677">Repeat</keyword>
<evidence type="ECO:0000313" key="6">
    <source>
        <dbReference type="Proteomes" id="UP001209540"/>
    </source>
</evidence>
<evidence type="ECO:0000256" key="3">
    <source>
        <dbReference type="PROSITE-ProRule" id="PRU00703"/>
    </source>
</evidence>
<organism evidence="5 6">
    <name type="scientific">Phascolomyces articulosus</name>
    <dbReference type="NCBI Taxonomy" id="60185"/>
    <lineage>
        <taxon>Eukaryota</taxon>
        <taxon>Fungi</taxon>
        <taxon>Fungi incertae sedis</taxon>
        <taxon>Mucoromycota</taxon>
        <taxon>Mucoromycotina</taxon>
        <taxon>Mucoromycetes</taxon>
        <taxon>Mucorales</taxon>
        <taxon>Lichtheimiaceae</taxon>
        <taxon>Phascolomyces</taxon>
    </lineage>
</organism>
<dbReference type="InterPro" id="IPR000644">
    <property type="entry name" value="CBS_dom"/>
</dbReference>
<dbReference type="Proteomes" id="UP001209540">
    <property type="component" value="Unassembled WGS sequence"/>
</dbReference>